<protein>
    <recommendedName>
        <fullName evidence="16">Cytochrome P450</fullName>
    </recommendedName>
</protein>
<dbReference type="InterPro" id="IPR001128">
    <property type="entry name" value="Cyt_P450"/>
</dbReference>
<evidence type="ECO:0000256" key="13">
    <source>
        <dbReference type="SAM" id="Phobius"/>
    </source>
</evidence>
<dbReference type="PRINTS" id="PR00463">
    <property type="entry name" value="EP450I"/>
</dbReference>
<proteinExistence type="inferred from homology"/>
<name>A0AA88WG78_9ASTE</name>
<evidence type="ECO:0000256" key="11">
    <source>
        <dbReference type="PIRSR" id="PIRSR602401-1"/>
    </source>
</evidence>
<dbReference type="Proteomes" id="UP001188597">
    <property type="component" value="Unassembled WGS sequence"/>
</dbReference>
<dbReference type="Pfam" id="PF00067">
    <property type="entry name" value="p450"/>
    <property type="match status" value="2"/>
</dbReference>
<dbReference type="InterPro" id="IPR002401">
    <property type="entry name" value="Cyt_P450_E_grp-I"/>
</dbReference>
<keyword evidence="3 11" id="KW-0349">Heme</keyword>
<dbReference type="InterPro" id="IPR017972">
    <property type="entry name" value="Cyt_P450_CS"/>
</dbReference>
<dbReference type="InterPro" id="IPR050665">
    <property type="entry name" value="Cytochrome_P450_Monooxygen"/>
</dbReference>
<gene>
    <name evidence="14" type="ORF">RJ639_041207</name>
</gene>
<evidence type="ECO:0000313" key="14">
    <source>
        <dbReference type="EMBL" id="KAK3027261.1"/>
    </source>
</evidence>
<evidence type="ECO:0000313" key="15">
    <source>
        <dbReference type="Proteomes" id="UP001188597"/>
    </source>
</evidence>
<evidence type="ECO:0000256" key="7">
    <source>
        <dbReference type="ARBA" id="ARBA00023002"/>
    </source>
</evidence>
<dbReference type="PRINTS" id="PR00385">
    <property type="entry name" value="P450"/>
</dbReference>
<comment type="similarity">
    <text evidence="2 12">Belongs to the cytochrome P450 family.</text>
</comment>
<evidence type="ECO:0000256" key="3">
    <source>
        <dbReference type="ARBA" id="ARBA00022617"/>
    </source>
</evidence>
<keyword evidence="10 13" id="KW-0472">Membrane</keyword>
<dbReference type="GO" id="GO:0004497">
    <property type="term" value="F:monooxygenase activity"/>
    <property type="evidence" value="ECO:0007669"/>
    <property type="project" value="UniProtKB-KW"/>
</dbReference>
<accession>A0AA88WG78</accession>
<feature type="transmembrane region" description="Helical" evidence="13">
    <location>
        <begin position="111"/>
        <end position="129"/>
    </location>
</feature>
<feature type="non-terminal residue" evidence="14">
    <location>
        <position position="1"/>
    </location>
</feature>
<evidence type="ECO:0000256" key="4">
    <source>
        <dbReference type="ARBA" id="ARBA00022692"/>
    </source>
</evidence>
<dbReference type="GO" id="GO:0020037">
    <property type="term" value="F:heme binding"/>
    <property type="evidence" value="ECO:0007669"/>
    <property type="project" value="InterPro"/>
</dbReference>
<evidence type="ECO:0008006" key="16">
    <source>
        <dbReference type="Google" id="ProtNLM"/>
    </source>
</evidence>
<sequence>MTFPMNMIINESLRLYTPVETLREKLNAQPNWRGSAFQHIWDSLFDLWHLIMRLEYGEKFNPKRLLQGAAKAANNNTALYVPFGLGSRSCVGSSFATNEAKIALSMILHRFTLTLCPIYFLSPVVLLIVRPQHGIPSMVDTHSDTASNEMNMIINESLRLYPRVILLPRIVKHEAKLGKFSVPANTILLIPTLSIHHDTQIWGEDAQQFKPERFSEGVSKATNNNPAVFLPFDLGPRSCVGLNFAMNEAKIALVMILQHYAFTLSPAYIHLPIVMLTSLPQHRVQ</sequence>
<dbReference type="InterPro" id="IPR036396">
    <property type="entry name" value="Cyt_P450_sf"/>
</dbReference>
<dbReference type="GO" id="GO:0005506">
    <property type="term" value="F:iron ion binding"/>
    <property type="evidence" value="ECO:0007669"/>
    <property type="project" value="InterPro"/>
</dbReference>
<reference evidence="14" key="1">
    <citation type="submission" date="2022-12" db="EMBL/GenBank/DDBJ databases">
        <title>Draft genome assemblies for two species of Escallonia (Escalloniales).</title>
        <authorList>
            <person name="Chanderbali A."/>
            <person name="Dervinis C."/>
            <person name="Anghel I."/>
            <person name="Soltis D."/>
            <person name="Soltis P."/>
            <person name="Zapata F."/>
        </authorList>
    </citation>
    <scope>NUCLEOTIDE SEQUENCE</scope>
    <source>
        <strain evidence="14">UCBG64.0493</strain>
        <tissue evidence="14">Leaf</tissue>
    </source>
</reference>
<comment type="cofactor">
    <cofactor evidence="11">
        <name>heme</name>
        <dbReference type="ChEBI" id="CHEBI:30413"/>
    </cofactor>
</comment>
<evidence type="ECO:0000256" key="12">
    <source>
        <dbReference type="RuleBase" id="RU000461"/>
    </source>
</evidence>
<dbReference type="GO" id="GO:0016020">
    <property type="term" value="C:membrane"/>
    <property type="evidence" value="ECO:0007669"/>
    <property type="project" value="UniProtKB-SubCell"/>
</dbReference>
<organism evidence="14 15">
    <name type="scientific">Escallonia herrerae</name>
    <dbReference type="NCBI Taxonomy" id="1293975"/>
    <lineage>
        <taxon>Eukaryota</taxon>
        <taxon>Viridiplantae</taxon>
        <taxon>Streptophyta</taxon>
        <taxon>Embryophyta</taxon>
        <taxon>Tracheophyta</taxon>
        <taxon>Spermatophyta</taxon>
        <taxon>Magnoliopsida</taxon>
        <taxon>eudicotyledons</taxon>
        <taxon>Gunneridae</taxon>
        <taxon>Pentapetalae</taxon>
        <taxon>asterids</taxon>
        <taxon>campanulids</taxon>
        <taxon>Escalloniales</taxon>
        <taxon>Escalloniaceae</taxon>
        <taxon>Escallonia</taxon>
    </lineage>
</organism>
<dbReference type="SUPFAM" id="SSF48264">
    <property type="entry name" value="Cytochrome P450"/>
    <property type="match status" value="2"/>
</dbReference>
<evidence type="ECO:0000256" key="6">
    <source>
        <dbReference type="ARBA" id="ARBA00022989"/>
    </source>
</evidence>
<keyword evidence="4 13" id="KW-0812">Transmembrane</keyword>
<evidence type="ECO:0000256" key="8">
    <source>
        <dbReference type="ARBA" id="ARBA00023004"/>
    </source>
</evidence>
<keyword evidence="9 12" id="KW-0503">Monooxygenase</keyword>
<comment type="caution">
    <text evidence="14">The sequence shown here is derived from an EMBL/GenBank/DDBJ whole genome shotgun (WGS) entry which is preliminary data.</text>
</comment>
<dbReference type="PROSITE" id="PS00086">
    <property type="entry name" value="CYTOCHROME_P450"/>
    <property type="match status" value="1"/>
</dbReference>
<evidence type="ECO:0000256" key="10">
    <source>
        <dbReference type="ARBA" id="ARBA00023136"/>
    </source>
</evidence>
<dbReference type="GO" id="GO:0016705">
    <property type="term" value="F:oxidoreductase activity, acting on paired donors, with incorporation or reduction of molecular oxygen"/>
    <property type="evidence" value="ECO:0007669"/>
    <property type="project" value="InterPro"/>
</dbReference>
<evidence type="ECO:0000256" key="1">
    <source>
        <dbReference type="ARBA" id="ARBA00004370"/>
    </source>
</evidence>
<evidence type="ECO:0000256" key="9">
    <source>
        <dbReference type="ARBA" id="ARBA00023033"/>
    </source>
</evidence>
<dbReference type="EMBL" id="JAVXUP010000468">
    <property type="protein sequence ID" value="KAK3027261.1"/>
    <property type="molecule type" value="Genomic_DNA"/>
</dbReference>
<keyword evidence="5 11" id="KW-0479">Metal-binding</keyword>
<feature type="binding site" description="axial binding residue" evidence="11">
    <location>
        <position position="239"/>
    </location>
    <ligand>
        <name>heme</name>
        <dbReference type="ChEBI" id="CHEBI:30413"/>
    </ligand>
    <ligandPart>
        <name>Fe</name>
        <dbReference type="ChEBI" id="CHEBI:18248"/>
    </ligandPart>
</feature>
<comment type="subcellular location">
    <subcellularLocation>
        <location evidence="1">Membrane</location>
    </subcellularLocation>
</comment>
<evidence type="ECO:0000256" key="2">
    <source>
        <dbReference type="ARBA" id="ARBA00010617"/>
    </source>
</evidence>
<dbReference type="AlphaFoldDB" id="A0AA88WG78"/>
<dbReference type="PANTHER" id="PTHR24282">
    <property type="entry name" value="CYTOCHROME P450 FAMILY MEMBER"/>
    <property type="match status" value="1"/>
</dbReference>
<keyword evidence="8 11" id="KW-0408">Iron</keyword>
<dbReference type="Gene3D" id="1.10.630.10">
    <property type="entry name" value="Cytochrome P450"/>
    <property type="match status" value="2"/>
</dbReference>
<evidence type="ECO:0000256" key="5">
    <source>
        <dbReference type="ARBA" id="ARBA00022723"/>
    </source>
</evidence>
<keyword evidence="7 12" id="KW-0560">Oxidoreductase</keyword>
<dbReference type="PANTHER" id="PTHR24282:SF20">
    <property type="entry name" value="CYTOCHROME P450 CYP749A22-LIKE"/>
    <property type="match status" value="1"/>
</dbReference>
<keyword evidence="15" id="KW-1185">Reference proteome</keyword>
<keyword evidence="6 13" id="KW-1133">Transmembrane helix</keyword>